<dbReference type="EMBL" id="FP929132">
    <property type="protein sequence ID" value="CBX97902.1"/>
    <property type="molecule type" value="Genomic_DNA"/>
</dbReference>
<evidence type="ECO:0000313" key="2">
    <source>
        <dbReference type="Proteomes" id="UP000002668"/>
    </source>
</evidence>
<sequence>MIKPRTLPTRQHTNTNTVTSPILHGTLRRVTCMLGTGW</sequence>
<dbReference type="HOGENOM" id="CLU_3335730_0_0_1"/>
<dbReference type="InParanoid" id="E5A2V6"/>
<accession>E5A2V6</accession>
<name>E5A2V6_LEPMJ</name>
<protein>
    <submittedName>
        <fullName evidence="1">Predicted protein</fullName>
    </submittedName>
</protein>
<dbReference type="AlphaFoldDB" id="E5A2V6"/>
<proteinExistence type="predicted"/>
<dbReference type="Proteomes" id="UP000002668">
    <property type="component" value="Genome"/>
</dbReference>
<evidence type="ECO:0000313" key="1">
    <source>
        <dbReference type="EMBL" id="CBX97902.1"/>
    </source>
</evidence>
<gene>
    <name evidence="1" type="ORF">LEMA_P093110.1</name>
</gene>
<dbReference type="VEuPathDB" id="FungiDB:LEMA_P093110.1"/>
<organism evidence="2">
    <name type="scientific">Leptosphaeria maculans (strain JN3 / isolate v23.1.3 / race Av1-4-5-6-7-8)</name>
    <name type="common">Blackleg fungus</name>
    <name type="synonym">Phoma lingam</name>
    <dbReference type="NCBI Taxonomy" id="985895"/>
    <lineage>
        <taxon>Eukaryota</taxon>
        <taxon>Fungi</taxon>
        <taxon>Dikarya</taxon>
        <taxon>Ascomycota</taxon>
        <taxon>Pezizomycotina</taxon>
        <taxon>Dothideomycetes</taxon>
        <taxon>Pleosporomycetidae</taxon>
        <taxon>Pleosporales</taxon>
        <taxon>Pleosporineae</taxon>
        <taxon>Leptosphaeriaceae</taxon>
        <taxon>Plenodomus</taxon>
        <taxon>Plenodomus lingam/Leptosphaeria maculans species complex</taxon>
    </lineage>
</organism>
<keyword evidence="2" id="KW-1185">Reference proteome</keyword>
<reference evidence="2" key="1">
    <citation type="journal article" date="2011" name="Nat. Commun.">
        <title>Effector diversification within compartments of the Leptosphaeria maculans genome affected by Repeat-Induced Point mutations.</title>
        <authorList>
            <person name="Rouxel T."/>
            <person name="Grandaubert J."/>
            <person name="Hane J.K."/>
            <person name="Hoede C."/>
            <person name="van de Wouw A.P."/>
            <person name="Couloux A."/>
            <person name="Dominguez V."/>
            <person name="Anthouard V."/>
            <person name="Bally P."/>
            <person name="Bourras S."/>
            <person name="Cozijnsen A.J."/>
            <person name="Ciuffetti L.M."/>
            <person name="Degrave A."/>
            <person name="Dilmaghani A."/>
            <person name="Duret L."/>
            <person name="Fudal I."/>
            <person name="Goodwin S.B."/>
            <person name="Gout L."/>
            <person name="Glaser N."/>
            <person name="Linglin J."/>
            <person name="Kema G.H.J."/>
            <person name="Lapalu N."/>
            <person name="Lawrence C.B."/>
            <person name="May K."/>
            <person name="Meyer M."/>
            <person name="Ollivier B."/>
            <person name="Poulain J."/>
            <person name="Schoch C.L."/>
            <person name="Simon A."/>
            <person name="Spatafora J.W."/>
            <person name="Stachowiak A."/>
            <person name="Turgeon B.G."/>
            <person name="Tyler B.M."/>
            <person name="Vincent D."/>
            <person name="Weissenbach J."/>
            <person name="Amselem J."/>
            <person name="Quesneville H."/>
            <person name="Oliver R.P."/>
            <person name="Wincker P."/>
            <person name="Balesdent M.-H."/>
            <person name="Howlett B.J."/>
        </authorList>
    </citation>
    <scope>NUCLEOTIDE SEQUENCE [LARGE SCALE GENOMIC DNA]</scope>
    <source>
        <strain evidence="2">JN3 / isolate v23.1.3 / race Av1-4-5-6-7-8</strain>
    </source>
</reference>